<organism evidence="2 3">
    <name type="scientific">Nocardioides immobilis</name>
    <dbReference type="NCBI Taxonomy" id="2049295"/>
    <lineage>
        <taxon>Bacteria</taxon>
        <taxon>Bacillati</taxon>
        <taxon>Actinomycetota</taxon>
        <taxon>Actinomycetes</taxon>
        <taxon>Propionibacteriales</taxon>
        <taxon>Nocardioidaceae</taxon>
        <taxon>Nocardioides</taxon>
    </lineage>
</organism>
<gene>
    <name evidence="2" type="ORF">D0Z08_25395</name>
</gene>
<keyword evidence="1" id="KW-0472">Membrane</keyword>
<reference evidence="2 3" key="1">
    <citation type="submission" date="2018-09" db="EMBL/GenBank/DDBJ databases">
        <title>Genome sequencing of Nocardioides immobilis CCTCC AB 2017083 for comparison to Nocardioides silvaticus.</title>
        <authorList>
            <person name="Li C."/>
            <person name="Wang G."/>
        </authorList>
    </citation>
    <scope>NUCLEOTIDE SEQUENCE [LARGE SCALE GENOMIC DNA]</scope>
    <source>
        <strain evidence="2 3">CCTCC AB 2017083</strain>
    </source>
</reference>
<dbReference type="AlphaFoldDB" id="A0A417XVX3"/>
<evidence type="ECO:0000313" key="3">
    <source>
        <dbReference type="Proteomes" id="UP000283644"/>
    </source>
</evidence>
<keyword evidence="1" id="KW-1133">Transmembrane helix</keyword>
<evidence type="ECO:0000256" key="1">
    <source>
        <dbReference type="SAM" id="Phobius"/>
    </source>
</evidence>
<accession>A0A417XVX3</accession>
<dbReference type="EMBL" id="QXGH01000034">
    <property type="protein sequence ID" value="RHW24307.1"/>
    <property type="molecule type" value="Genomic_DNA"/>
</dbReference>
<name>A0A417XVX3_9ACTN</name>
<feature type="transmembrane region" description="Helical" evidence="1">
    <location>
        <begin position="55"/>
        <end position="88"/>
    </location>
</feature>
<proteinExistence type="predicted"/>
<protein>
    <submittedName>
        <fullName evidence="2">DUF4190 domain-containing protein</fullName>
    </submittedName>
</protein>
<evidence type="ECO:0000313" key="2">
    <source>
        <dbReference type="EMBL" id="RHW24307.1"/>
    </source>
</evidence>
<dbReference type="Proteomes" id="UP000283644">
    <property type="component" value="Unassembled WGS sequence"/>
</dbReference>
<sequence>MWAPDHPQATTVLLLGILGMAVCQVVAPFAWVMGSRVRKEIDASGGQIGGRSQVQIGYVLGIVGSCLLAFYVLGGLAYIGFVVVVIAAGA</sequence>
<feature type="transmembrane region" description="Helical" evidence="1">
    <location>
        <begin position="12"/>
        <end position="34"/>
    </location>
</feature>
<keyword evidence="3" id="KW-1185">Reference proteome</keyword>
<keyword evidence="1" id="KW-0812">Transmembrane</keyword>
<comment type="caution">
    <text evidence="2">The sequence shown here is derived from an EMBL/GenBank/DDBJ whole genome shotgun (WGS) entry which is preliminary data.</text>
</comment>
<dbReference type="OrthoDB" id="3733716at2"/>